<evidence type="ECO:0000313" key="2">
    <source>
        <dbReference type="Proteomes" id="UP000222460"/>
    </source>
</evidence>
<dbReference type="InterPro" id="IPR007670">
    <property type="entry name" value="DUF596"/>
</dbReference>
<dbReference type="EMBL" id="PDKZ01000002">
    <property type="protein sequence ID" value="PHH39348.1"/>
    <property type="molecule type" value="Genomic_DNA"/>
</dbReference>
<gene>
    <name evidence="1" type="ORF">CRX57_03915</name>
</gene>
<accession>A0A2C5VKU6</accession>
<dbReference type="SUPFAM" id="SSF160472">
    <property type="entry name" value="NMB0513-like"/>
    <property type="match status" value="1"/>
</dbReference>
<dbReference type="RefSeq" id="WP_096797205.1">
    <property type="nucleotide sequence ID" value="NZ_PDKZ01000002.1"/>
</dbReference>
<dbReference type="Gene3D" id="1.10.3510.10">
    <property type="entry name" value="NMB0513-like"/>
    <property type="match status" value="1"/>
</dbReference>
<dbReference type="Proteomes" id="UP000222460">
    <property type="component" value="Unassembled WGS sequence"/>
</dbReference>
<dbReference type="InterPro" id="IPR023138">
    <property type="entry name" value="NMB0513-like_sf"/>
</dbReference>
<dbReference type="AlphaFoldDB" id="A0A2C5VKU6"/>
<name>A0A2C5VKU6_PSEPU</name>
<protein>
    <submittedName>
        <fullName evidence="1">DUF596 domain-containing protein</fullName>
    </submittedName>
</protein>
<reference evidence="2" key="1">
    <citation type="submission" date="2017-10" db="EMBL/GenBank/DDBJ databases">
        <title>FDA dAtabase for Regulatory Grade micrObial Sequences (FDA-ARGOS): Supporting development and validation of Infectious Disease Dx tests.</title>
        <authorList>
            <person name="Goldberg B."/>
            <person name="Campos J."/>
            <person name="Tallon L."/>
            <person name="Sadzewicz L."/>
            <person name="Ott S."/>
            <person name="Zhao X."/>
            <person name="Nagaraj S."/>
            <person name="Vavikolanu K."/>
            <person name="Aluvathingal J."/>
            <person name="Nadendla S."/>
            <person name="Geyer C."/>
            <person name="Sichtig H."/>
        </authorList>
    </citation>
    <scope>NUCLEOTIDE SEQUENCE [LARGE SCALE GENOMIC DNA]</scope>
    <source>
        <strain evidence="2">FDAARGOS_376</strain>
    </source>
</reference>
<organism evidence="1 2">
    <name type="scientific">Pseudomonas putida</name>
    <name type="common">Arthrobacter siderocapsulatus</name>
    <dbReference type="NCBI Taxonomy" id="303"/>
    <lineage>
        <taxon>Bacteria</taxon>
        <taxon>Pseudomonadati</taxon>
        <taxon>Pseudomonadota</taxon>
        <taxon>Gammaproteobacteria</taxon>
        <taxon>Pseudomonadales</taxon>
        <taxon>Pseudomonadaceae</taxon>
        <taxon>Pseudomonas</taxon>
    </lineage>
</organism>
<sequence>MNIDFLYSAILSSSFGLSIGSIWQHLSVEISHLKISNEERAEIFLELLKRLMLEGHLKLASDGNYLSGSIDEQISIIALAWPVHPEEDELDGFGFWFLTTVPVGVVWLTSAGQEIWT</sequence>
<dbReference type="Pfam" id="PF04591">
    <property type="entry name" value="DUF596"/>
    <property type="match status" value="1"/>
</dbReference>
<proteinExistence type="predicted"/>
<evidence type="ECO:0000313" key="1">
    <source>
        <dbReference type="EMBL" id="PHH39348.1"/>
    </source>
</evidence>
<comment type="caution">
    <text evidence="1">The sequence shown here is derived from an EMBL/GenBank/DDBJ whole genome shotgun (WGS) entry which is preliminary data.</text>
</comment>